<dbReference type="Proteomes" id="UP000682713">
    <property type="component" value="Unassembled WGS sequence"/>
</dbReference>
<evidence type="ECO:0000313" key="2">
    <source>
        <dbReference type="EMBL" id="MBS4198602.1"/>
    </source>
</evidence>
<evidence type="ECO:0000313" key="3">
    <source>
        <dbReference type="Proteomes" id="UP000682713"/>
    </source>
</evidence>
<accession>A0A942YJH5</accession>
<name>A0A942YJH5_9BACI</name>
<gene>
    <name evidence="2" type="ORF">KHA93_02930</name>
</gene>
<proteinExistence type="predicted"/>
<reference evidence="2 3" key="1">
    <citation type="submission" date="2021-05" db="EMBL/GenBank/DDBJ databases">
        <title>Novel Bacillus species.</title>
        <authorList>
            <person name="Liu G."/>
        </authorList>
    </citation>
    <scope>NUCLEOTIDE SEQUENCE [LARGE SCALE GENOMIC DNA]</scope>
    <source>
        <strain evidence="2 3">FJAT-49732</strain>
    </source>
</reference>
<feature type="coiled-coil region" evidence="1">
    <location>
        <begin position="79"/>
        <end position="106"/>
    </location>
</feature>
<dbReference type="EMBL" id="JAGYPJ010000001">
    <property type="protein sequence ID" value="MBS4198602.1"/>
    <property type="molecule type" value="Genomic_DNA"/>
</dbReference>
<dbReference type="RefSeq" id="WP_213109347.1">
    <property type="nucleotide sequence ID" value="NZ_JAGYPJ010000001.1"/>
</dbReference>
<organism evidence="2 3">
    <name type="scientific">Lederbergia citrisecunda</name>
    <dbReference type="NCBI Taxonomy" id="2833583"/>
    <lineage>
        <taxon>Bacteria</taxon>
        <taxon>Bacillati</taxon>
        <taxon>Bacillota</taxon>
        <taxon>Bacilli</taxon>
        <taxon>Bacillales</taxon>
        <taxon>Bacillaceae</taxon>
        <taxon>Lederbergia</taxon>
    </lineage>
</organism>
<comment type="caution">
    <text evidence="2">The sequence shown here is derived from an EMBL/GenBank/DDBJ whole genome shotgun (WGS) entry which is preliminary data.</text>
</comment>
<dbReference type="AlphaFoldDB" id="A0A942YJH5"/>
<keyword evidence="1" id="KW-0175">Coiled coil</keyword>
<keyword evidence="3" id="KW-1185">Reference proteome</keyword>
<evidence type="ECO:0000256" key="1">
    <source>
        <dbReference type="SAM" id="Coils"/>
    </source>
</evidence>
<sequence>MITVDQGKKEDLKESIKDTAADIILDVGSEAAAEVVKETVTGLLKEVLVDTGASMIPGISGAISGYKRARFERNIKQFTNELSLKVEDLRINLEQKTAEQKEQLDQLLAYILDYVIDEQQEEKIEFMVNGFVQMTEHENITEDFVLTYYDVLKELRLVDISVLRLMYTSFYMFDQANRETYIDVMEKHGISLEQYESVRRNLHRRGLLTTKTDLNINDDLDQIHKTFKELFAYLKKLTNPRFKGSLPTLREPKFKSKDNLQISKFGREFVHFFLNMDNDEMTGQ</sequence>
<protein>
    <submittedName>
        <fullName evidence="2">Uncharacterized protein</fullName>
    </submittedName>
</protein>